<protein>
    <submittedName>
        <fullName evidence="9">NAD(P)/FAD-dependent oxidoreductase</fullName>
    </submittedName>
</protein>
<dbReference type="GO" id="GO:0003954">
    <property type="term" value="F:NADH dehydrogenase activity"/>
    <property type="evidence" value="ECO:0007669"/>
    <property type="project" value="InterPro"/>
</dbReference>
<dbReference type="SUPFAM" id="SSF51905">
    <property type="entry name" value="FAD/NAD(P)-binding domain"/>
    <property type="match status" value="1"/>
</dbReference>
<dbReference type="Pfam" id="PF07992">
    <property type="entry name" value="Pyr_redox_2"/>
    <property type="match status" value="1"/>
</dbReference>
<keyword evidence="4" id="KW-0560">Oxidoreductase</keyword>
<dbReference type="PANTHER" id="PTHR43706">
    <property type="entry name" value="NADH DEHYDROGENASE"/>
    <property type="match status" value="1"/>
</dbReference>
<evidence type="ECO:0000313" key="9">
    <source>
        <dbReference type="EMBL" id="RGD60822.1"/>
    </source>
</evidence>
<dbReference type="RefSeq" id="WP_117489001.1">
    <property type="nucleotide sequence ID" value="NZ_QVIG01000001.1"/>
</dbReference>
<dbReference type="EMBL" id="QVIG01000001">
    <property type="protein sequence ID" value="RGD60822.1"/>
    <property type="molecule type" value="Genomic_DNA"/>
</dbReference>
<accession>A0A372ZZD8</accession>
<dbReference type="AlphaFoldDB" id="A0A372ZZD8"/>
<evidence type="ECO:0000313" key="10">
    <source>
        <dbReference type="Proteomes" id="UP000263377"/>
    </source>
</evidence>
<evidence type="ECO:0000256" key="5">
    <source>
        <dbReference type="ARBA" id="ARBA00023027"/>
    </source>
</evidence>
<evidence type="ECO:0000256" key="1">
    <source>
        <dbReference type="ARBA" id="ARBA00005272"/>
    </source>
</evidence>
<keyword evidence="10" id="KW-1185">Reference proteome</keyword>
<dbReference type="PRINTS" id="PR00469">
    <property type="entry name" value="PNDRDTASEII"/>
</dbReference>
<evidence type="ECO:0000256" key="3">
    <source>
        <dbReference type="ARBA" id="ARBA00022827"/>
    </source>
</evidence>
<keyword evidence="3" id="KW-0274">FAD</keyword>
<keyword evidence="7" id="KW-0812">Transmembrane</keyword>
<proteinExistence type="inferred from homology"/>
<keyword evidence="2" id="KW-0285">Flavoprotein</keyword>
<dbReference type="PANTHER" id="PTHR43706:SF45">
    <property type="entry name" value="NADH DEHYDROGENASE-LIKE PROTEIN RV1812C"/>
    <property type="match status" value="1"/>
</dbReference>
<evidence type="ECO:0000259" key="8">
    <source>
        <dbReference type="Pfam" id="PF07992"/>
    </source>
</evidence>
<feature type="region of interest" description="Disordered" evidence="6">
    <location>
        <begin position="457"/>
        <end position="482"/>
    </location>
</feature>
<dbReference type="InterPro" id="IPR045024">
    <property type="entry name" value="NDH-2"/>
</dbReference>
<comment type="similarity">
    <text evidence="1">Belongs to the NADH dehydrogenase family.</text>
</comment>
<keyword evidence="5" id="KW-0520">NAD</keyword>
<dbReference type="Proteomes" id="UP000263377">
    <property type="component" value="Unassembled WGS sequence"/>
</dbReference>
<evidence type="ECO:0000256" key="6">
    <source>
        <dbReference type="SAM" id="MobiDB-lite"/>
    </source>
</evidence>
<dbReference type="InterPro" id="IPR023753">
    <property type="entry name" value="FAD/NAD-binding_dom"/>
</dbReference>
<evidence type="ECO:0000256" key="7">
    <source>
        <dbReference type="SAM" id="Phobius"/>
    </source>
</evidence>
<evidence type="ECO:0000256" key="2">
    <source>
        <dbReference type="ARBA" id="ARBA00022630"/>
    </source>
</evidence>
<dbReference type="Gene3D" id="3.50.50.100">
    <property type="match status" value="1"/>
</dbReference>
<comment type="caution">
    <text evidence="9">The sequence shown here is derived from an EMBL/GenBank/DDBJ whole genome shotgun (WGS) entry which is preliminary data.</text>
</comment>
<name>A0A372ZZD8_9ACTN</name>
<feature type="domain" description="FAD/NAD(P)-binding" evidence="8">
    <location>
        <begin position="23"/>
        <end position="355"/>
    </location>
</feature>
<dbReference type="PRINTS" id="PR00368">
    <property type="entry name" value="FADPNR"/>
</dbReference>
<keyword evidence="7" id="KW-0472">Membrane</keyword>
<reference evidence="9 10" key="1">
    <citation type="submission" date="2018-08" db="EMBL/GenBank/DDBJ databases">
        <title>Diversity &amp; Physiological Properties of Lignin-Decomposing Actinobacteria from Soil.</title>
        <authorList>
            <person name="Roh S.G."/>
            <person name="Kim S.B."/>
        </authorList>
    </citation>
    <scope>NUCLEOTIDE SEQUENCE [LARGE SCALE GENOMIC DNA]</scope>
    <source>
        <strain evidence="9 10">MMS17-GH009</strain>
    </source>
</reference>
<sequence length="482" mass="51262">MGDTPGRGVAGTKRRIGRRRTIRILIAGGGCAGTAAALHLQRALRERLRRGEAEITVVEPQAYFTYHPLLAEVAAGSIDPRHVVVPLRRVLPDCRVLTARITRIEHAARRALADAAGPGEPPAPVELPYDVLVVAPGSVSRTAPVPGLAEHGLGFSTVGEAVGLRNHVLEQLDLASATRDPALRQAALTFVFVGAGYAGVGALAELEDMARTAVRGYHNVRAEDLRWVLVEATGRILAEESPELARHTLGELRERGVDIRLSTTLESAADRVVALSDGSRFGARTLVWTAGVRPSPLLRATDLPLDTLGRVRCLATLQAVGLDGRALPGVWAAGDCAAVPDPNADGAPCAPNAQHAFAQAELLARNVVVALDGGPHAPGLADYRPGPAACSTSLGPHRAVAHTRRGGRLTGRRAWWLHRARHLRRLPSTERRVRVLMDWVLGGVFSREPVSLGAMEHPRSAFEEGFGPEPGRPSDAGPDAPR</sequence>
<dbReference type="InterPro" id="IPR036188">
    <property type="entry name" value="FAD/NAD-bd_sf"/>
</dbReference>
<feature type="transmembrane region" description="Helical" evidence="7">
    <location>
        <begin position="21"/>
        <end position="40"/>
    </location>
</feature>
<gene>
    <name evidence="9" type="ORF">DR950_26345</name>
</gene>
<keyword evidence="7" id="KW-1133">Transmembrane helix</keyword>
<organism evidence="9 10">
    <name type="scientific">Kitasatospora xanthocidica</name>
    <dbReference type="NCBI Taxonomy" id="83382"/>
    <lineage>
        <taxon>Bacteria</taxon>
        <taxon>Bacillati</taxon>
        <taxon>Actinomycetota</taxon>
        <taxon>Actinomycetes</taxon>
        <taxon>Kitasatosporales</taxon>
        <taxon>Streptomycetaceae</taxon>
        <taxon>Kitasatospora</taxon>
    </lineage>
</organism>
<evidence type="ECO:0000256" key="4">
    <source>
        <dbReference type="ARBA" id="ARBA00023002"/>
    </source>
</evidence>